<evidence type="ECO:0000259" key="5">
    <source>
        <dbReference type="Pfam" id="PF01266"/>
    </source>
</evidence>
<keyword evidence="3" id="KW-0274">FAD</keyword>
<dbReference type="Proteomes" id="UP000249590">
    <property type="component" value="Unassembled WGS sequence"/>
</dbReference>
<evidence type="ECO:0000256" key="4">
    <source>
        <dbReference type="ARBA" id="ARBA00023002"/>
    </source>
</evidence>
<proteinExistence type="predicted"/>
<evidence type="ECO:0000256" key="1">
    <source>
        <dbReference type="ARBA" id="ARBA00001974"/>
    </source>
</evidence>
<dbReference type="Gene3D" id="3.30.9.10">
    <property type="entry name" value="D-Amino Acid Oxidase, subunit A, domain 2"/>
    <property type="match status" value="1"/>
</dbReference>
<dbReference type="RefSeq" id="WP_111348846.1">
    <property type="nucleotide sequence ID" value="NZ_QHHQ01000004.1"/>
</dbReference>
<evidence type="ECO:0000313" key="6">
    <source>
        <dbReference type="EMBL" id="RAI00192.1"/>
    </source>
</evidence>
<evidence type="ECO:0000313" key="7">
    <source>
        <dbReference type="Proteomes" id="UP000249590"/>
    </source>
</evidence>
<dbReference type="AlphaFoldDB" id="A0A8B2NSV5"/>
<dbReference type="InterPro" id="IPR006076">
    <property type="entry name" value="FAD-dep_OxRdtase"/>
</dbReference>
<keyword evidence="4" id="KW-0560">Oxidoreductase</keyword>
<keyword evidence="7" id="KW-1185">Reference proteome</keyword>
<reference evidence="6 7" key="1">
    <citation type="submission" date="2018-05" db="EMBL/GenBank/DDBJ databases">
        <title>Acuticoccus sediminis sp. nov., isolated from deep-sea sediment of Indian Ocean.</title>
        <authorList>
            <person name="Liu X."/>
            <person name="Lai Q."/>
            <person name="Du Y."/>
            <person name="Sun F."/>
            <person name="Zhang X."/>
            <person name="Wang S."/>
            <person name="Shao Z."/>
        </authorList>
    </citation>
    <scope>NUCLEOTIDE SEQUENCE [LARGE SCALE GENOMIC DNA]</scope>
    <source>
        <strain evidence="6 7">PTG4-2</strain>
    </source>
</reference>
<organism evidence="6 7">
    <name type="scientific">Acuticoccus sediminis</name>
    <dbReference type="NCBI Taxonomy" id="2184697"/>
    <lineage>
        <taxon>Bacteria</taxon>
        <taxon>Pseudomonadati</taxon>
        <taxon>Pseudomonadota</taxon>
        <taxon>Alphaproteobacteria</taxon>
        <taxon>Hyphomicrobiales</taxon>
        <taxon>Amorphaceae</taxon>
        <taxon>Acuticoccus</taxon>
    </lineage>
</organism>
<comment type="caution">
    <text evidence="6">The sequence shown here is derived from an EMBL/GenBank/DDBJ whole genome shotgun (WGS) entry which is preliminary data.</text>
</comment>
<dbReference type="Gene3D" id="3.50.50.60">
    <property type="entry name" value="FAD/NAD(P)-binding domain"/>
    <property type="match status" value="1"/>
</dbReference>
<gene>
    <name evidence="6" type="ORF">DLJ53_21010</name>
</gene>
<dbReference type="PANTHER" id="PTHR10961:SF46">
    <property type="entry name" value="PEROXISOMAL SARCOSINE OXIDASE"/>
    <property type="match status" value="1"/>
</dbReference>
<sequence>MSRSAIVVGAGIAGLSTAWALNRRGFDVTVIEQGPIPNPRASSYDEHRITRYAYGPWEGYAYMMPAAFAMYDRLFADIGARHLSPSPVVYFERGDSDWYEPVKRNLAEMGRWARDIPLADVPDRFPMINTEGLTRAVETEGGGVLFPIRILTDLVVRLGNLGVRLIPDTEVTSVDPDGGVVVAGEREFRADHVVIAAGAWVNRLTDAVADRVVASRQAVMFLAPPPELASVWAEMPVLCDLGTESGTYTLPPRPGTRLKVGDHVFTRRGDATGDRIASEDDLARLMRAAPLAYNDFDRYQILEKKVCFYTVTIDPSEEFQVRPWGSRAWIQSACSGHGFKLGPLIGDSVAAAIAGERDPAETTRWAAGRMTKPECEAFLTPMTEAAAQ</sequence>
<dbReference type="InterPro" id="IPR036188">
    <property type="entry name" value="FAD/NAD-bd_sf"/>
</dbReference>
<evidence type="ECO:0000256" key="2">
    <source>
        <dbReference type="ARBA" id="ARBA00022630"/>
    </source>
</evidence>
<dbReference type="InterPro" id="IPR045170">
    <property type="entry name" value="MTOX"/>
</dbReference>
<name>A0A8B2NSV5_9HYPH</name>
<feature type="domain" description="FAD dependent oxidoreductase" evidence="5">
    <location>
        <begin position="5"/>
        <end position="351"/>
    </location>
</feature>
<protein>
    <submittedName>
        <fullName evidence="6">FAD-dependent oxidoreductase</fullName>
    </submittedName>
</protein>
<keyword evidence="2" id="KW-0285">Flavoprotein</keyword>
<dbReference type="GO" id="GO:0008115">
    <property type="term" value="F:sarcosine oxidase activity"/>
    <property type="evidence" value="ECO:0007669"/>
    <property type="project" value="TreeGrafter"/>
</dbReference>
<evidence type="ECO:0000256" key="3">
    <source>
        <dbReference type="ARBA" id="ARBA00022827"/>
    </source>
</evidence>
<dbReference type="GO" id="GO:0050660">
    <property type="term" value="F:flavin adenine dinucleotide binding"/>
    <property type="evidence" value="ECO:0007669"/>
    <property type="project" value="InterPro"/>
</dbReference>
<dbReference type="EMBL" id="QHHQ01000004">
    <property type="protein sequence ID" value="RAI00192.1"/>
    <property type="molecule type" value="Genomic_DNA"/>
</dbReference>
<dbReference type="Pfam" id="PF01266">
    <property type="entry name" value="DAO"/>
    <property type="match status" value="1"/>
</dbReference>
<dbReference type="PANTHER" id="PTHR10961">
    <property type="entry name" value="PEROXISOMAL SARCOSINE OXIDASE"/>
    <property type="match status" value="1"/>
</dbReference>
<dbReference type="SUPFAM" id="SSF51905">
    <property type="entry name" value="FAD/NAD(P)-binding domain"/>
    <property type="match status" value="1"/>
</dbReference>
<comment type="cofactor">
    <cofactor evidence="1">
        <name>FAD</name>
        <dbReference type="ChEBI" id="CHEBI:57692"/>
    </cofactor>
</comment>
<accession>A0A8B2NSV5</accession>
<dbReference type="OrthoDB" id="9806257at2"/>